<evidence type="ECO:0000256" key="13">
    <source>
        <dbReference type="ARBA" id="ARBA00041187"/>
    </source>
</evidence>
<evidence type="ECO:0000256" key="2">
    <source>
        <dbReference type="ARBA" id="ARBA00011469"/>
    </source>
</evidence>
<dbReference type="PANTHER" id="PTHR43776">
    <property type="entry name" value="TRANSPORT ATP-BINDING PROTEIN"/>
    <property type="match status" value="1"/>
</dbReference>
<keyword evidence="6" id="KW-0547">Nucleotide-binding</keyword>
<dbReference type="InterPro" id="IPR003593">
    <property type="entry name" value="AAA+_ATPase"/>
</dbReference>
<comment type="similarity">
    <text evidence="11">Belongs to the ABC transporter superfamily. Glutathione importer (TC 3.A.1.5.11) family.</text>
</comment>
<name>A0A5M7C8I0_SACHI</name>
<protein>
    <recommendedName>
        <fullName evidence="13">Glutathione import ATP-binding protein GsiA</fullName>
        <ecNumber evidence="12">7.4.2.10</ecNumber>
    </recommendedName>
</protein>
<evidence type="ECO:0000256" key="8">
    <source>
        <dbReference type="ARBA" id="ARBA00022967"/>
    </source>
</evidence>
<comment type="subcellular location">
    <subcellularLocation>
        <location evidence="1">Cell inner membrane</location>
    </subcellularLocation>
</comment>
<evidence type="ECO:0000256" key="1">
    <source>
        <dbReference type="ARBA" id="ARBA00004533"/>
    </source>
</evidence>
<evidence type="ECO:0000256" key="5">
    <source>
        <dbReference type="ARBA" id="ARBA00022519"/>
    </source>
</evidence>
<dbReference type="EMBL" id="VWPH01000001">
    <property type="protein sequence ID" value="KAA5838419.1"/>
    <property type="molecule type" value="Genomic_DNA"/>
</dbReference>
<comment type="subunit">
    <text evidence="2">The complex is composed of two ATP-binding proteins (GsiA), two transmembrane proteins (GsiC and GsiD) and a solute-binding protein (GsiB).</text>
</comment>
<dbReference type="PROSITE" id="PS00211">
    <property type="entry name" value="ABC_TRANSPORTER_1"/>
    <property type="match status" value="1"/>
</dbReference>
<dbReference type="GO" id="GO:0016887">
    <property type="term" value="F:ATP hydrolysis activity"/>
    <property type="evidence" value="ECO:0007669"/>
    <property type="project" value="InterPro"/>
</dbReference>
<proteinExistence type="inferred from homology"/>
<evidence type="ECO:0000256" key="12">
    <source>
        <dbReference type="ARBA" id="ARBA00039050"/>
    </source>
</evidence>
<dbReference type="OrthoDB" id="5170605at2"/>
<dbReference type="AlphaFoldDB" id="A0A5M7C8I0"/>
<dbReference type="SMART" id="SM00382">
    <property type="entry name" value="AAA"/>
    <property type="match status" value="1"/>
</dbReference>
<keyword evidence="4" id="KW-1003">Cell membrane</keyword>
<dbReference type="Proteomes" id="UP000323946">
    <property type="component" value="Unassembled WGS sequence"/>
</dbReference>
<dbReference type="InterPro" id="IPR003439">
    <property type="entry name" value="ABC_transporter-like_ATP-bd"/>
</dbReference>
<evidence type="ECO:0000313" key="18">
    <source>
        <dbReference type="Proteomes" id="UP000323946"/>
    </source>
</evidence>
<evidence type="ECO:0000256" key="14">
    <source>
        <dbReference type="ARBA" id="ARBA00047640"/>
    </source>
</evidence>
<keyword evidence="9" id="KW-0472">Membrane</keyword>
<sequence length="314" mass="33743">MNSPDPGETAPQGTVTQPGHKKPHNASSVENATTTENRGEAVWVEDLVVDYRRGRSTFRALHGVSLSIGPGECVGLVGESGSGKSTLGKAILGLCPVTSGSIRIGGRDTTRARGAARRRLAADVQVVFQDPYGSLDPAMTVGQAVAEPLRAAGADREATRAAVAEMLDRVRLPADAATRYPGEFSGGQRQRIAIARALVRRPRLIICDEPVSALDLTTQAVVVDLLVDIQRETGVAYLFISHDLGVVRRICHRVSVMYGGRIVESGANGTITRSPAHPYTQRLLLASPVADPDRQAERRRAWLRLRNRDESSTT</sequence>
<keyword evidence="5" id="KW-0997">Cell inner membrane</keyword>
<feature type="compositionally biased region" description="Polar residues" evidence="15">
    <location>
        <begin position="25"/>
        <end position="36"/>
    </location>
</feature>
<dbReference type="GO" id="GO:0005524">
    <property type="term" value="F:ATP binding"/>
    <property type="evidence" value="ECO:0007669"/>
    <property type="project" value="UniProtKB-KW"/>
</dbReference>
<dbReference type="SUPFAM" id="SSF52540">
    <property type="entry name" value="P-loop containing nucleoside triphosphate hydrolases"/>
    <property type="match status" value="1"/>
</dbReference>
<evidence type="ECO:0000256" key="6">
    <source>
        <dbReference type="ARBA" id="ARBA00022741"/>
    </source>
</evidence>
<feature type="domain" description="ABC transporter" evidence="16">
    <location>
        <begin position="42"/>
        <end position="284"/>
    </location>
</feature>
<evidence type="ECO:0000256" key="4">
    <source>
        <dbReference type="ARBA" id="ARBA00022475"/>
    </source>
</evidence>
<dbReference type="GO" id="GO:0055085">
    <property type="term" value="P:transmembrane transport"/>
    <property type="evidence" value="ECO:0007669"/>
    <property type="project" value="UniProtKB-ARBA"/>
</dbReference>
<gene>
    <name evidence="17" type="ORF">F1721_03035</name>
</gene>
<evidence type="ECO:0000256" key="7">
    <source>
        <dbReference type="ARBA" id="ARBA00022840"/>
    </source>
</evidence>
<comment type="caution">
    <text evidence="17">The sequence shown here is derived from an EMBL/GenBank/DDBJ whole genome shotgun (WGS) entry which is preliminary data.</text>
</comment>
<keyword evidence="3" id="KW-0813">Transport</keyword>
<dbReference type="EC" id="7.4.2.10" evidence="12"/>
<dbReference type="CDD" id="cd03257">
    <property type="entry name" value="ABC_NikE_OppD_transporters"/>
    <property type="match status" value="1"/>
</dbReference>
<evidence type="ECO:0000259" key="16">
    <source>
        <dbReference type="PROSITE" id="PS50893"/>
    </source>
</evidence>
<evidence type="ECO:0000256" key="9">
    <source>
        <dbReference type="ARBA" id="ARBA00023136"/>
    </source>
</evidence>
<organism evidence="17 18">
    <name type="scientific">Saccharopolyspora hirsuta</name>
    <dbReference type="NCBI Taxonomy" id="1837"/>
    <lineage>
        <taxon>Bacteria</taxon>
        <taxon>Bacillati</taxon>
        <taxon>Actinomycetota</taxon>
        <taxon>Actinomycetes</taxon>
        <taxon>Pseudonocardiales</taxon>
        <taxon>Pseudonocardiaceae</taxon>
        <taxon>Saccharopolyspora</taxon>
    </lineage>
</organism>
<dbReference type="PANTHER" id="PTHR43776:SF15">
    <property type="entry name" value="GLUTATHIONE IMPORT ATP-BINDING PROTEIN GSIA"/>
    <property type="match status" value="1"/>
</dbReference>
<reference evidence="17 18" key="1">
    <citation type="submission" date="2019-09" db="EMBL/GenBank/DDBJ databases">
        <title>Draft genome sequence of the thermophilic Saccharopolyspora hirsuta VKM Ac-666T.</title>
        <authorList>
            <person name="Lobastova T.G."/>
            <person name="Fokina V."/>
            <person name="Bragin E.Y."/>
            <person name="Shtratnikova V.Y."/>
            <person name="Starodumova I.P."/>
            <person name="Tarlachkov S.V."/>
            <person name="Donova M.V."/>
        </authorList>
    </citation>
    <scope>NUCLEOTIDE SEQUENCE [LARGE SCALE GENOMIC DNA]</scope>
    <source>
        <strain evidence="17 18">VKM Ac-666</strain>
    </source>
</reference>
<comment type="catalytic activity">
    <reaction evidence="14">
        <text>glutathione(out) + ATP + H2O = glutathione(in) + ADP + phosphate + H(+)</text>
        <dbReference type="Rhea" id="RHEA:29791"/>
        <dbReference type="ChEBI" id="CHEBI:15377"/>
        <dbReference type="ChEBI" id="CHEBI:15378"/>
        <dbReference type="ChEBI" id="CHEBI:30616"/>
        <dbReference type="ChEBI" id="CHEBI:43474"/>
        <dbReference type="ChEBI" id="CHEBI:57925"/>
        <dbReference type="ChEBI" id="CHEBI:456216"/>
        <dbReference type="EC" id="7.4.2.10"/>
    </reaction>
</comment>
<evidence type="ECO:0000256" key="10">
    <source>
        <dbReference type="ARBA" id="ARBA00037530"/>
    </source>
</evidence>
<dbReference type="Pfam" id="PF00005">
    <property type="entry name" value="ABC_tran"/>
    <property type="match status" value="1"/>
</dbReference>
<evidence type="ECO:0000256" key="3">
    <source>
        <dbReference type="ARBA" id="ARBA00022448"/>
    </source>
</evidence>
<dbReference type="InterPro" id="IPR017871">
    <property type="entry name" value="ABC_transporter-like_CS"/>
</dbReference>
<evidence type="ECO:0000313" key="17">
    <source>
        <dbReference type="EMBL" id="KAA5838419.1"/>
    </source>
</evidence>
<dbReference type="Gene3D" id="3.40.50.300">
    <property type="entry name" value="P-loop containing nucleotide triphosphate hydrolases"/>
    <property type="match status" value="1"/>
</dbReference>
<keyword evidence="8" id="KW-1278">Translocase</keyword>
<keyword evidence="7 17" id="KW-0067">ATP-binding</keyword>
<comment type="function">
    <text evidence="10">Part of the ABC transporter complex GsiABCD involved in glutathione import. Responsible for energy coupling to the transport system.</text>
</comment>
<dbReference type="GO" id="GO:0005886">
    <property type="term" value="C:plasma membrane"/>
    <property type="evidence" value="ECO:0007669"/>
    <property type="project" value="UniProtKB-SubCell"/>
</dbReference>
<dbReference type="InterPro" id="IPR027417">
    <property type="entry name" value="P-loop_NTPase"/>
</dbReference>
<dbReference type="PROSITE" id="PS50893">
    <property type="entry name" value="ABC_TRANSPORTER_2"/>
    <property type="match status" value="1"/>
</dbReference>
<evidence type="ECO:0000256" key="15">
    <source>
        <dbReference type="SAM" id="MobiDB-lite"/>
    </source>
</evidence>
<keyword evidence="18" id="KW-1185">Reference proteome</keyword>
<feature type="region of interest" description="Disordered" evidence="15">
    <location>
        <begin position="1"/>
        <end position="37"/>
    </location>
</feature>
<dbReference type="InterPro" id="IPR050319">
    <property type="entry name" value="ABC_transp_ATP-bind"/>
</dbReference>
<evidence type="ECO:0000256" key="11">
    <source>
        <dbReference type="ARBA" id="ARBA00038416"/>
    </source>
</evidence>
<accession>A0A5M7C8I0</accession>